<reference evidence="3 4" key="1">
    <citation type="submission" date="2023-08" db="EMBL/GenBank/DDBJ databases">
        <title>Annotated Genome Sequence of Vanrija albida AlHP1.</title>
        <authorList>
            <person name="Herzog R."/>
        </authorList>
    </citation>
    <scope>NUCLEOTIDE SEQUENCE [LARGE SCALE GENOMIC DNA]</scope>
    <source>
        <strain evidence="3 4">AlHP1</strain>
    </source>
</reference>
<keyword evidence="1" id="KW-0175">Coiled coil</keyword>
<dbReference type="GeneID" id="95986481"/>
<dbReference type="Proteomes" id="UP001565368">
    <property type="component" value="Unassembled WGS sequence"/>
</dbReference>
<dbReference type="RefSeq" id="XP_069208569.1">
    <property type="nucleotide sequence ID" value="XM_069353927.1"/>
</dbReference>
<feature type="region of interest" description="Disordered" evidence="2">
    <location>
        <begin position="160"/>
        <end position="217"/>
    </location>
</feature>
<evidence type="ECO:0000256" key="1">
    <source>
        <dbReference type="SAM" id="Coils"/>
    </source>
</evidence>
<name>A0ABR3Q1N4_9TREE</name>
<comment type="caution">
    <text evidence="3">The sequence shown here is derived from an EMBL/GenBank/DDBJ whole genome shotgun (WGS) entry which is preliminary data.</text>
</comment>
<evidence type="ECO:0000313" key="3">
    <source>
        <dbReference type="EMBL" id="KAL1408625.1"/>
    </source>
</evidence>
<sequence>MPPPLDNIQQQIYDERVGRRYLVLSRHGDEWDVVVWAAAGPGKTEPSVWAGIGDAAGREEEIADAITAGMLHVESRPNGGLKLFVHVPKPAVIVYLDVEEAGTHTTALLDGAFNLVSRPAASGDGQLRALQAQLEEKEAEIAALQAKLLNLKATAARQGDAGRYASGSQGSPKKAPPPKNASILQPNQKRRKLVQDDFASSSDDDDDDDDDEDEDDE</sequence>
<gene>
    <name evidence="3" type="ORF">Q8F55_005438</name>
</gene>
<evidence type="ECO:0000313" key="4">
    <source>
        <dbReference type="Proteomes" id="UP001565368"/>
    </source>
</evidence>
<organism evidence="3 4">
    <name type="scientific">Vanrija albida</name>
    <dbReference type="NCBI Taxonomy" id="181172"/>
    <lineage>
        <taxon>Eukaryota</taxon>
        <taxon>Fungi</taxon>
        <taxon>Dikarya</taxon>
        <taxon>Basidiomycota</taxon>
        <taxon>Agaricomycotina</taxon>
        <taxon>Tremellomycetes</taxon>
        <taxon>Trichosporonales</taxon>
        <taxon>Trichosporonaceae</taxon>
        <taxon>Vanrija</taxon>
    </lineage>
</organism>
<dbReference type="EMBL" id="JBBXJM010000004">
    <property type="protein sequence ID" value="KAL1408625.1"/>
    <property type="molecule type" value="Genomic_DNA"/>
</dbReference>
<evidence type="ECO:0000256" key="2">
    <source>
        <dbReference type="SAM" id="MobiDB-lite"/>
    </source>
</evidence>
<keyword evidence="4" id="KW-1185">Reference proteome</keyword>
<evidence type="ECO:0008006" key="5">
    <source>
        <dbReference type="Google" id="ProtNLM"/>
    </source>
</evidence>
<accession>A0ABR3Q1N4</accession>
<protein>
    <recommendedName>
        <fullName evidence="5">ADF-H domain-containing protein</fullName>
    </recommendedName>
</protein>
<feature type="coiled-coil region" evidence="1">
    <location>
        <begin position="120"/>
        <end position="154"/>
    </location>
</feature>
<proteinExistence type="predicted"/>
<feature type="compositionally biased region" description="Acidic residues" evidence="2">
    <location>
        <begin position="202"/>
        <end position="217"/>
    </location>
</feature>